<organism evidence="13 14">
    <name type="scientific">Prevotella lacticifex</name>
    <dbReference type="NCBI Taxonomy" id="2854755"/>
    <lineage>
        <taxon>Bacteria</taxon>
        <taxon>Pseudomonadati</taxon>
        <taxon>Bacteroidota</taxon>
        <taxon>Bacteroidia</taxon>
        <taxon>Bacteroidales</taxon>
        <taxon>Prevotellaceae</taxon>
        <taxon>Prevotella</taxon>
    </lineage>
</organism>
<evidence type="ECO:0000313" key="14">
    <source>
        <dbReference type="Proteomes" id="UP000825483"/>
    </source>
</evidence>
<comment type="function">
    <text evidence="1 11">Catalyzes the reversible adenylation of nicotinate mononucleotide (NaMN) to nicotinic acid adenine dinucleotide (NaAD).</text>
</comment>
<dbReference type="SUPFAM" id="SSF52374">
    <property type="entry name" value="Nucleotidylyl transferase"/>
    <property type="match status" value="1"/>
</dbReference>
<dbReference type="Gene3D" id="3.40.50.620">
    <property type="entry name" value="HUPs"/>
    <property type="match status" value="1"/>
</dbReference>
<keyword evidence="7 11" id="KW-0547">Nucleotide-binding</keyword>
<dbReference type="NCBIfam" id="TIGR00125">
    <property type="entry name" value="cyt_tran_rel"/>
    <property type="match status" value="1"/>
</dbReference>
<evidence type="ECO:0000256" key="8">
    <source>
        <dbReference type="ARBA" id="ARBA00022840"/>
    </source>
</evidence>
<dbReference type="InterPro" id="IPR004821">
    <property type="entry name" value="Cyt_trans-like"/>
</dbReference>
<dbReference type="GO" id="GO:0009435">
    <property type="term" value="P:NAD+ biosynthetic process"/>
    <property type="evidence" value="ECO:0007669"/>
    <property type="project" value="UniProtKB-UniRule"/>
</dbReference>
<keyword evidence="4 11" id="KW-0662">Pyridine nucleotide biosynthesis</keyword>
<dbReference type="GO" id="GO:0005524">
    <property type="term" value="F:ATP binding"/>
    <property type="evidence" value="ECO:0007669"/>
    <property type="project" value="UniProtKB-KW"/>
</dbReference>
<dbReference type="NCBIfam" id="TIGR00482">
    <property type="entry name" value="nicotinate (nicotinamide) nucleotide adenylyltransferase"/>
    <property type="match status" value="1"/>
</dbReference>
<dbReference type="GO" id="GO:0004515">
    <property type="term" value="F:nicotinate-nucleotide adenylyltransferase activity"/>
    <property type="evidence" value="ECO:0007669"/>
    <property type="project" value="UniProtKB-UniRule"/>
</dbReference>
<reference evidence="13" key="1">
    <citation type="journal article" date="2022" name="Int. J. Syst. Evol. Microbiol.">
        <title>Prevotella lacticifex sp. nov., isolated from the rumen of cows.</title>
        <authorList>
            <person name="Shinkai T."/>
            <person name="Ikeyama N."/>
            <person name="Kumagai M."/>
            <person name="Ohmori H."/>
            <person name="Sakamoto M."/>
            <person name="Ohkuma M."/>
            <person name="Mitsumori M."/>
        </authorList>
    </citation>
    <scope>NUCLEOTIDE SEQUENCE</scope>
    <source>
        <strain evidence="13">R5076</strain>
    </source>
</reference>
<dbReference type="GeneID" id="72466135"/>
<evidence type="ECO:0000256" key="3">
    <source>
        <dbReference type="ARBA" id="ARBA00009014"/>
    </source>
</evidence>
<dbReference type="InterPro" id="IPR005248">
    <property type="entry name" value="NadD/NMNAT"/>
</dbReference>
<dbReference type="EMBL" id="BPUB01000002">
    <property type="protein sequence ID" value="GJG59823.1"/>
    <property type="molecule type" value="Genomic_DNA"/>
</dbReference>
<comment type="catalytic activity">
    <reaction evidence="10 11">
        <text>nicotinate beta-D-ribonucleotide + ATP + H(+) = deamido-NAD(+) + diphosphate</text>
        <dbReference type="Rhea" id="RHEA:22860"/>
        <dbReference type="ChEBI" id="CHEBI:15378"/>
        <dbReference type="ChEBI" id="CHEBI:30616"/>
        <dbReference type="ChEBI" id="CHEBI:33019"/>
        <dbReference type="ChEBI" id="CHEBI:57502"/>
        <dbReference type="ChEBI" id="CHEBI:58437"/>
        <dbReference type="EC" id="2.7.7.18"/>
    </reaction>
</comment>
<evidence type="ECO:0000256" key="4">
    <source>
        <dbReference type="ARBA" id="ARBA00022642"/>
    </source>
</evidence>
<dbReference type="Pfam" id="PF01467">
    <property type="entry name" value="CTP_transf_like"/>
    <property type="match status" value="1"/>
</dbReference>
<comment type="caution">
    <text evidence="13">The sequence shown here is derived from an EMBL/GenBank/DDBJ whole genome shotgun (WGS) entry which is preliminary data.</text>
</comment>
<keyword evidence="9 11" id="KW-0520">NAD</keyword>
<dbReference type="HAMAP" id="MF_00244">
    <property type="entry name" value="NaMN_adenylyltr"/>
    <property type="match status" value="1"/>
</dbReference>
<evidence type="ECO:0000259" key="12">
    <source>
        <dbReference type="Pfam" id="PF01467"/>
    </source>
</evidence>
<proteinExistence type="inferred from homology"/>
<keyword evidence="14" id="KW-1185">Reference proteome</keyword>
<feature type="domain" description="Cytidyltransferase-like" evidence="12">
    <location>
        <begin position="25"/>
        <end position="184"/>
    </location>
</feature>
<evidence type="ECO:0000256" key="5">
    <source>
        <dbReference type="ARBA" id="ARBA00022679"/>
    </source>
</evidence>
<dbReference type="PANTHER" id="PTHR39321:SF3">
    <property type="entry name" value="PHOSPHOPANTETHEINE ADENYLYLTRANSFERASE"/>
    <property type="match status" value="1"/>
</dbReference>
<dbReference type="PANTHER" id="PTHR39321">
    <property type="entry name" value="NICOTINATE-NUCLEOTIDE ADENYLYLTRANSFERASE-RELATED"/>
    <property type="match status" value="1"/>
</dbReference>
<dbReference type="InterPro" id="IPR014729">
    <property type="entry name" value="Rossmann-like_a/b/a_fold"/>
</dbReference>
<evidence type="ECO:0000256" key="1">
    <source>
        <dbReference type="ARBA" id="ARBA00002324"/>
    </source>
</evidence>
<sequence>MGTKTIKNLDYFTPDATDSGLRIGIFGGTFNPLHNGHVALAKAFLRQAGLDEVWFVVSPQNPFKKNDALLDDSLRLEMVRKAVADIPGMRVSDVEFHLPRPSFMYVTLRHLRKVYPHCTFTLLIGGDNWAAFDRWANADEILANYDIVVYPRSGEVIDPATLPANVRLLNTRLIDISSTLIRRRIAEGLPVDALVPPAVAAFITEKGLYR</sequence>
<dbReference type="Proteomes" id="UP000825483">
    <property type="component" value="Unassembled WGS sequence"/>
</dbReference>
<evidence type="ECO:0000256" key="11">
    <source>
        <dbReference type="HAMAP-Rule" id="MF_00244"/>
    </source>
</evidence>
<evidence type="ECO:0000256" key="6">
    <source>
        <dbReference type="ARBA" id="ARBA00022695"/>
    </source>
</evidence>
<evidence type="ECO:0000256" key="10">
    <source>
        <dbReference type="ARBA" id="ARBA00048721"/>
    </source>
</evidence>
<evidence type="ECO:0000313" key="13">
    <source>
        <dbReference type="EMBL" id="GJG59823.1"/>
    </source>
</evidence>
<comment type="pathway">
    <text evidence="2 11">Cofactor biosynthesis; NAD(+) biosynthesis; deamido-NAD(+) from nicotinate D-ribonucleotide: step 1/1.</text>
</comment>
<evidence type="ECO:0000256" key="9">
    <source>
        <dbReference type="ARBA" id="ARBA00023027"/>
    </source>
</evidence>
<dbReference type="CDD" id="cd02165">
    <property type="entry name" value="NMNAT"/>
    <property type="match status" value="1"/>
</dbReference>
<keyword evidence="5 11" id="KW-0808">Transferase</keyword>
<keyword evidence="6 11" id="KW-0548">Nucleotidyltransferase</keyword>
<keyword evidence="8 11" id="KW-0067">ATP-binding</keyword>
<evidence type="ECO:0000256" key="7">
    <source>
        <dbReference type="ARBA" id="ARBA00022741"/>
    </source>
</evidence>
<dbReference type="EC" id="2.7.7.18" evidence="11"/>
<gene>
    <name evidence="11 13" type="primary">nadD</name>
    <name evidence="13" type="ORF">PRLR5076_26740</name>
</gene>
<evidence type="ECO:0000256" key="2">
    <source>
        <dbReference type="ARBA" id="ARBA00005019"/>
    </source>
</evidence>
<dbReference type="RefSeq" id="WP_223928558.1">
    <property type="nucleotide sequence ID" value="NZ_BPTU01000002.1"/>
</dbReference>
<accession>A0A9R1CZB9</accession>
<protein>
    <recommendedName>
        <fullName evidence="11">Probable nicotinate-nucleotide adenylyltransferase</fullName>
        <ecNumber evidence="11">2.7.7.18</ecNumber>
    </recommendedName>
    <alternativeName>
        <fullName evidence="11">Deamido-NAD(+) diphosphorylase</fullName>
    </alternativeName>
    <alternativeName>
        <fullName evidence="11">Deamido-NAD(+) pyrophosphorylase</fullName>
    </alternativeName>
    <alternativeName>
        <fullName evidence="11">Nicotinate mononucleotide adenylyltransferase</fullName>
        <shortName evidence="11">NaMN adenylyltransferase</shortName>
    </alternativeName>
</protein>
<comment type="similarity">
    <text evidence="3 11">Belongs to the NadD family.</text>
</comment>
<name>A0A9R1CZB9_9BACT</name>
<dbReference type="AlphaFoldDB" id="A0A9R1CZB9"/>